<keyword evidence="3" id="KW-1185">Reference proteome</keyword>
<protein>
    <submittedName>
        <fullName evidence="2">Uncharacterized protein</fullName>
    </submittedName>
</protein>
<dbReference type="Proteomes" id="UP000002866">
    <property type="component" value="Chromosome 2"/>
</dbReference>
<dbReference type="AlphaFoldDB" id="I2GZ48"/>
<dbReference type="HOGENOM" id="CLU_1305601_0_0_1"/>
<dbReference type="FunCoup" id="I2GZ48">
    <property type="interactions" value="117"/>
</dbReference>
<evidence type="ECO:0000313" key="2">
    <source>
        <dbReference type="EMBL" id="CCH59400.1"/>
    </source>
</evidence>
<evidence type="ECO:0000313" key="3">
    <source>
        <dbReference type="Proteomes" id="UP000002866"/>
    </source>
</evidence>
<dbReference type="OrthoDB" id="4070625at2759"/>
<feature type="transmembrane region" description="Helical" evidence="1">
    <location>
        <begin position="67"/>
        <end position="88"/>
    </location>
</feature>
<dbReference type="EMBL" id="HE806317">
    <property type="protein sequence ID" value="CCH59400.1"/>
    <property type="molecule type" value="Genomic_DNA"/>
</dbReference>
<dbReference type="RefSeq" id="XP_004178919.1">
    <property type="nucleotide sequence ID" value="XM_004178871.1"/>
</dbReference>
<keyword evidence="1" id="KW-0812">Transmembrane</keyword>
<dbReference type="GeneID" id="14494589"/>
<sequence length="211" mass="24936">MNNEISGTPKPIFRNRFTYIVYEYSHTWYFQLTIILTLFNIVAGICYNKARINHNYSETSLYTVKIVIVFSSAFTLLFGLITSILNIISRTTNVNQLVKLKFLTEMKRINPGSNQLLWNQLTLNINTFIYNENYWNTPYFFYDKNSAMKYFYEFAINPYMIDLDELSELEKKTSYYRMLSCMTRENLGLEDIIATVRKQYFNEIGRGITGS</sequence>
<name>I2GZ48_HENB6</name>
<organism evidence="2 3">
    <name type="scientific">Henningerozyma blattae (strain ATCC 34711 / CBS 6284 / DSM 70876 / NBRC 10599 / NRRL Y-10934 / UCD 77-7)</name>
    <name type="common">Yeast</name>
    <name type="synonym">Tetrapisispora blattae</name>
    <dbReference type="NCBI Taxonomy" id="1071380"/>
    <lineage>
        <taxon>Eukaryota</taxon>
        <taxon>Fungi</taxon>
        <taxon>Dikarya</taxon>
        <taxon>Ascomycota</taxon>
        <taxon>Saccharomycotina</taxon>
        <taxon>Saccharomycetes</taxon>
        <taxon>Saccharomycetales</taxon>
        <taxon>Saccharomycetaceae</taxon>
        <taxon>Henningerozyma</taxon>
    </lineage>
</organism>
<dbReference type="InParanoid" id="I2GZ48"/>
<gene>
    <name evidence="2" type="primary">TBLA0B05730</name>
    <name evidence="2" type="ORF">TBLA_0B05730</name>
</gene>
<dbReference type="KEGG" id="tbl:TBLA_0B05730"/>
<dbReference type="Pfam" id="PF00674">
    <property type="entry name" value="DUP"/>
    <property type="match status" value="1"/>
</dbReference>
<dbReference type="InterPro" id="IPR001142">
    <property type="entry name" value="DUP/COS"/>
</dbReference>
<reference evidence="2 3" key="1">
    <citation type="journal article" date="2011" name="Proc. Natl. Acad. Sci. U.S.A.">
        <title>Evolutionary erosion of yeast sex chromosomes by mating-type switching accidents.</title>
        <authorList>
            <person name="Gordon J.L."/>
            <person name="Armisen D."/>
            <person name="Proux-Wera E."/>
            <person name="Oheigeartaigh S.S."/>
            <person name="Byrne K.P."/>
            <person name="Wolfe K.H."/>
        </authorList>
    </citation>
    <scope>NUCLEOTIDE SEQUENCE [LARGE SCALE GENOMIC DNA]</scope>
    <source>
        <strain evidence="3">ATCC 34711 / CBS 6284 / DSM 70876 / NBRC 10599 / NRRL Y-10934 / UCD 77-7</strain>
    </source>
</reference>
<keyword evidence="1" id="KW-0472">Membrane</keyword>
<proteinExistence type="predicted"/>
<feature type="transmembrane region" description="Helical" evidence="1">
    <location>
        <begin position="28"/>
        <end position="47"/>
    </location>
</feature>
<keyword evidence="1" id="KW-1133">Transmembrane helix</keyword>
<evidence type="ECO:0000256" key="1">
    <source>
        <dbReference type="SAM" id="Phobius"/>
    </source>
</evidence>
<accession>I2GZ48</accession>